<comment type="caution">
    <text evidence="5">The sequence shown here is derived from an EMBL/GenBank/DDBJ whole genome shotgun (WGS) entry which is preliminary data.</text>
</comment>
<evidence type="ECO:0008006" key="7">
    <source>
        <dbReference type="Google" id="ProtNLM"/>
    </source>
</evidence>
<dbReference type="SUPFAM" id="SSF54236">
    <property type="entry name" value="Ubiquitin-like"/>
    <property type="match status" value="1"/>
</dbReference>
<dbReference type="PROSITE" id="PS50200">
    <property type="entry name" value="RA"/>
    <property type="match status" value="1"/>
</dbReference>
<proteinExistence type="predicted"/>
<feature type="region of interest" description="Disordered" evidence="2">
    <location>
        <begin position="229"/>
        <end position="254"/>
    </location>
</feature>
<name>A0A0W4ZNJ1_PNEJ7</name>
<dbReference type="GeneID" id="28940391"/>
<dbReference type="Pfam" id="PF07647">
    <property type="entry name" value="SAM_2"/>
    <property type="match status" value="1"/>
</dbReference>
<dbReference type="AlphaFoldDB" id="A0A0W4ZNJ1"/>
<dbReference type="VEuPathDB" id="FungiDB:T551_01873"/>
<evidence type="ECO:0000259" key="4">
    <source>
        <dbReference type="PROSITE" id="PS50200"/>
    </source>
</evidence>
<evidence type="ECO:0000259" key="3">
    <source>
        <dbReference type="PROSITE" id="PS50105"/>
    </source>
</evidence>
<dbReference type="eggNOG" id="ENOG502QQYX">
    <property type="taxonomic scope" value="Eukaryota"/>
</dbReference>
<evidence type="ECO:0000256" key="1">
    <source>
        <dbReference type="SAM" id="Coils"/>
    </source>
</evidence>
<dbReference type="OrthoDB" id="445896at2759"/>
<keyword evidence="1" id="KW-0175">Coiled coil</keyword>
<dbReference type="Gene3D" id="3.10.20.90">
    <property type="entry name" value="Phosphatidylinositol 3-kinase Catalytic Subunit, Chain A, domain 1"/>
    <property type="match status" value="1"/>
</dbReference>
<protein>
    <recommendedName>
        <fullName evidence="7">Protein STE50</fullName>
    </recommendedName>
</protein>
<organism evidence="5 6">
    <name type="scientific">Pneumocystis jirovecii (strain RU7)</name>
    <name type="common">Human pneumocystis pneumonia agent</name>
    <dbReference type="NCBI Taxonomy" id="1408657"/>
    <lineage>
        <taxon>Eukaryota</taxon>
        <taxon>Fungi</taxon>
        <taxon>Dikarya</taxon>
        <taxon>Ascomycota</taxon>
        <taxon>Taphrinomycotina</taxon>
        <taxon>Pneumocystomycetes</taxon>
        <taxon>Pneumocystaceae</taxon>
        <taxon>Pneumocystis</taxon>
    </lineage>
</organism>
<dbReference type="InterPro" id="IPR001660">
    <property type="entry name" value="SAM"/>
</dbReference>
<dbReference type="Proteomes" id="UP000053447">
    <property type="component" value="Unassembled WGS sequence"/>
</dbReference>
<feature type="domain" description="Ras-associating" evidence="4">
    <location>
        <begin position="259"/>
        <end position="334"/>
    </location>
</feature>
<dbReference type="PROSITE" id="PS50105">
    <property type="entry name" value="SAM_DOMAIN"/>
    <property type="match status" value="1"/>
</dbReference>
<reference evidence="6" key="1">
    <citation type="journal article" date="2016" name="Nat. Commun.">
        <title>Genome analysis of three Pneumocystis species reveals adaptation mechanisms to life exclusively in mammalian hosts.</title>
        <authorList>
            <person name="Ma L."/>
            <person name="Chen Z."/>
            <person name="Huang D.W."/>
            <person name="Kutty G."/>
            <person name="Ishihara M."/>
            <person name="Wang H."/>
            <person name="Abouelleil A."/>
            <person name="Bishop L."/>
            <person name="Davey E."/>
            <person name="Deng R."/>
            <person name="Deng X."/>
            <person name="Fan L."/>
            <person name="Fantoni G."/>
            <person name="Fitzgerald M."/>
            <person name="Gogineni E."/>
            <person name="Goldberg J.M."/>
            <person name="Handley G."/>
            <person name="Hu X."/>
            <person name="Huber C."/>
            <person name="Jiao X."/>
            <person name="Jones K."/>
            <person name="Levin J.Z."/>
            <person name="Liu Y."/>
            <person name="Macdonald P."/>
            <person name="Melnikov A."/>
            <person name="Raley C."/>
            <person name="Sassi M."/>
            <person name="Sherman B.T."/>
            <person name="Song X."/>
            <person name="Sykes S."/>
            <person name="Tran B."/>
            <person name="Walsh L."/>
            <person name="Xia Y."/>
            <person name="Yang J."/>
            <person name="Young S."/>
            <person name="Zeng Q."/>
            <person name="Zheng X."/>
            <person name="Stephens R."/>
            <person name="Nusbaum C."/>
            <person name="Birren B.W."/>
            <person name="Azadi P."/>
            <person name="Lempicki R.A."/>
            <person name="Cuomo C.A."/>
            <person name="Kovacs J.A."/>
        </authorList>
    </citation>
    <scope>NUCLEOTIDE SEQUENCE [LARGE SCALE GENOMIC DNA]</scope>
    <source>
        <strain evidence="6">RU7</strain>
    </source>
</reference>
<dbReference type="STRING" id="1408657.A0A0W4ZNJ1"/>
<dbReference type="PANTHER" id="PTHR46829:SF1">
    <property type="entry name" value="STERILE ALPHA MOTIF DOMAIN-CONTAINING PROTEIN 15"/>
    <property type="match status" value="1"/>
</dbReference>
<dbReference type="InterPro" id="IPR013761">
    <property type="entry name" value="SAM/pointed_sf"/>
</dbReference>
<dbReference type="PANTHER" id="PTHR46829">
    <property type="entry name" value="STERILE ALPHA MOTIF DOMAIN-CONTAINING PROTEIN 15"/>
    <property type="match status" value="1"/>
</dbReference>
<dbReference type="SMART" id="SM00454">
    <property type="entry name" value="SAM"/>
    <property type="match status" value="1"/>
</dbReference>
<dbReference type="InterPro" id="IPR000159">
    <property type="entry name" value="RA_dom"/>
</dbReference>
<feature type="domain" description="SAM" evidence="3">
    <location>
        <begin position="14"/>
        <end position="77"/>
    </location>
</feature>
<dbReference type="GO" id="GO:0007165">
    <property type="term" value="P:signal transduction"/>
    <property type="evidence" value="ECO:0007669"/>
    <property type="project" value="InterPro"/>
</dbReference>
<evidence type="ECO:0000313" key="6">
    <source>
        <dbReference type="Proteomes" id="UP000053447"/>
    </source>
</evidence>
<feature type="coiled-coil region" evidence="1">
    <location>
        <begin position="108"/>
        <end position="142"/>
    </location>
</feature>
<evidence type="ECO:0000256" key="2">
    <source>
        <dbReference type="SAM" id="MobiDB-lite"/>
    </source>
</evidence>
<accession>A0A0W4ZNJ1</accession>
<dbReference type="EMBL" id="LFWA01000008">
    <property type="protein sequence ID" value="KTW29929.1"/>
    <property type="molecule type" value="Genomic_DNA"/>
</dbReference>
<evidence type="ECO:0000313" key="5">
    <source>
        <dbReference type="EMBL" id="KTW29929.1"/>
    </source>
</evidence>
<sequence length="362" mass="42479">MESLKLLKKTITSWSVEEVVQWLKHINFSQYEKEFQENNISGDILIHLDHESLKEIGILSAGHRLSFLKAIYRIKVNQDILIEPEHYIPISVEMDEFNEYDRLGSSEISRLTQAIRSHNKHLNNFEEEIKILKKNLSKVQEDIASIFKIIKDFKHFQKSESSTLNYDKLSLNKKFHENPLELKTIPTHSQISPIQIDSELDSPIFTGKTQSHRFLTSTIQNNQVLEATRKSSDKIKEEYPVDEENKSPVTSQKSHESMEMFKSFRVGLNDPCRKVLLAALKKYKINSDWKEYALVLYYDNKERYIELNEKPLLLFQKLQKNEKKPIFMLKQIKKPITLNQFSNSIQEIKTESDTPNTFDNTL</sequence>
<keyword evidence="6" id="KW-1185">Reference proteome</keyword>
<feature type="compositionally biased region" description="Basic and acidic residues" evidence="2">
    <location>
        <begin position="229"/>
        <end position="246"/>
    </location>
</feature>
<dbReference type="SMART" id="SM00314">
    <property type="entry name" value="RA"/>
    <property type="match status" value="1"/>
</dbReference>
<dbReference type="CDD" id="cd01786">
    <property type="entry name" value="RA_STE50"/>
    <property type="match status" value="1"/>
</dbReference>
<dbReference type="InterPro" id="IPR029071">
    <property type="entry name" value="Ubiquitin-like_domsf"/>
</dbReference>
<dbReference type="Pfam" id="PF00788">
    <property type="entry name" value="RA"/>
    <property type="match status" value="1"/>
</dbReference>
<gene>
    <name evidence="5" type="ORF">T551_01873</name>
</gene>
<dbReference type="Gene3D" id="1.10.150.50">
    <property type="entry name" value="Transcription Factor, Ets-1"/>
    <property type="match status" value="1"/>
</dbReference>
<dbReference type="SUPFAM" id="SSF47769">
    <property type="entry name" value="SAM/Pointed domain"/>
    <property type="match status" value="1"/>
</dbReference>
<dbReference type="RefSeq" id="XP_018229490.1">
    <property type="nucleotide sequence ID" value="XM_018374136.1"/>
</dbReference>